<protein>
    <recommendedName>
        <fullName evidence="2">F-box domain-containing protein</fullName>
    </recommendedName>
</protein>
<dbReference type="Proteomes" id="UP000182444">
    <property type="component" value="Chromosome 1F"/>
</dbReference>
<dbReference type="KEGG" id="yli:2907963"/>
<dbReference type="InterPro" id="IPR036047">
    <property type="entry name" value="F-box-like_dom_sf"/>
</dbReference>
<dbReference type="VEuPathDB" id="FungiDB:YALI0_F11187g"/>
<reference evidence="3 4" key="1">
    <citation type="journal article" date="2016" name="PLoS ONE">
        <title>Sequence Assembly of Yarrowia lipolytica Strain W29/CLIB89 Shows Transposable Element Diversity.</title>
        <authorList>
            <person name="Magnan C."/>
            <person name="Yu J."/>
            <person name="Chang I."/>
            <person name="Jahn E."/>
            <person name="Kanomata Y."/>
            <person name="Wu J."/>
            <person name="Zeller M."/>
            <person name="Oakes M."/>
            <person name="Baldi P."/>
            <person name="Sandmeyer S."/>
        </authorList>
    </citation>
    <scope>NUCLEOTIDE SEQUENCE [LARGE SCALE GENOMIC DNA]</scope>
    <source>
        <strain evidence="4">CLIB89(W29)</strain>
    </source>
</reference>
<evidence type="ECO:0000313" key="4">
    <source>
        <dbReference type="Proteomes" id="UP000182444"/>
    </source>
</evidence>
<evidence type="ECO:0000313" key="3">
    <source>
        <dbReference type="EMBL" id="AOW06980.1"/>
    </source>
</evidence>
<dbReference type="EMBL" id="CP017558">
    <property type="protein sequence ID" value="AOW06980.1"/>
    <property type="molecule type" value="Genomic_DNA"/>
</dbReference>
<dbReference type="AlphaFoldDB" id="A0A1D8NMW4"/>
<sequence length="414" mass="47390">MNRIPIEIQNEILRHCDLSAAVSLRDTCITWRELCSESVLASKVQSRVPWMTPGEHNTSLDSWALCAKVVLSRRKAIDGGKYDHVELLDRIPNFKAGKVEYLTAEEVTTLPPGYQSVFDSVYLRSVADAEPQLLALRGSSLYINNRQAMLDLYTLDVKPTNVDIANEGVLEFEETATNNVYECHGCSIELPEGAETLRFYSGKKQMVVYYDIELEERVCVMDRKPSMSYKDGFAFVFNAETMKVHVAREAVFLTQVEDPYFCTYWLDVGARTRVVVAKSEFEQPYDEWTLWYEDVFTYNGLLWHTFDEHVVPLVVDLEHLDKTGYKPQHIIQWSDGGETHQGNDGSESFFGSKTSTTQATDMATYTNYRVKEDRNYDMDDVFFPGTVEGHFGFWKWSGDYADRVINAAISSLRE</sequence>
<evidence type="ECO:0000259" key="2">
    <source>
        <dbReference type="Pfam" id="PF00646"/>
    </source>
</evidence>
<feature type="compositionally biased region" description="Polar residues" evidence="1">
    <location>
        <begin position="340"/>
        <end position="355"/>
    </location>
</feature>
<dbReference type="InterPro" id="IPR001810">
    <property type="entry name" value="F-box_dom"/>
</dbReference>
<evidence type="ECO:0000256" key="1">
    <source>
        <dbReference type="SAM" id="MobiDB-lite"/>
    </source>
</evidence>
<dbReference type="RefSeq" id="XP_505276.3">
    <property type="nucleotide sequence ID" value="XM_505276.3"/>
</dbReference>
<organism evidence="3 4">
    <name type="scientific">Yarrowia lipolytica</name>
    <name type="common">Candida lipolytica</name>
    <dbReference type="NCBI Taxonomy" id="4952"/>
    <lineage>
        <taxon>Eukaryota</taxon>
        <taxon>Fungi</taxon>
        <taxon>Dikarya</taxon>
        <taxon>Ascomycota</taxon>
        <taxon>Saccharomycotina</taxon>
        <taxon>Dipodascomycetes</taxon>
        <taxon>Dipodascales</taxon>
        <taxon>Dipodascales incertae sedis</taxon>
        <taxon>Yarrowia</taxon>
    </lineage>
</organism>
<dbReference type="Pfam" id="PF00646">
    <property type="entry name" value="F-box"/>
    <property type="match status" value="1"/>
</dbReference>
<dbReference type="SUPFAM" id="SSF81383">
    <property type="entry name" value="F-box domain"/>
    <property type="match status" value="1"/>
</dbReference>
<name>A0A1D8NMW4_YARLL</name>
<dbReference type="VEuPathDB" id="FungiDB:YALI1_F14827g"/>
<feature type="region of interest" description="Disordered" evidence="1">
    <location>
        <begin position="335"/>
        <end position="355"/>
    </location>
</feature>
<dbReference type="GeneID" id="2907963"/>
<proteinExistence type="predicted"/>
<feature type="domain" description="F-box" evidence="2">
    <location>
        <begin position="3"/>
        <end position="37"/>
    </location>
</feature>
<dbReference type="CDD" id="cd09917">
    <property type="entry name" value="F-box_SF"/>
    <property type="match status" value="1"/>
</dbReference>
<accession>A0A1D8NMW4</accession>
<gene>
    <name evidence="3" type="ORF">YALI1_F14827g</name>
</gene>